<dbReference type="Gene3D" id="3.90.640.10">
    <property type="entry name" value="Actin, Chain A, domain 4"/>
    <property type="match status" value="1"/>
</dbReference>
<evidence type="ECO:0000256" key="3">
    <source>
        <dbReference type="ARBA" id="ARBA00022490"/>
    </source>
</evidence>
<dbReference type="InterPro" id="IPR020902">
    <property type="entry name" value="Actin/actin-like_CS"/>
</dbReference>
<dbReference type="GO" id="GO:0005524">
    <property type="term" value="F:ATP binding"/>
    <property type="evidence" value="ECO:0007669"/>
    <property type="project" value="UniProtKB-KW"/>
</dbReference>
<dbReference type="InterPro" id="IPR004000">
    <property type="entry name" value="Actin"/>
</dbReference>
<dbReference type="Pfam" id="PF00022">
    <property type="entry name" value="Actin"/>
    <property type="match status" value="1"/>
</dbReference>
<proteinExistence type="inferred from homology"/>
<dbReference type="Gene3D" id="3.30.420.40">
    <property type="match status" value="2"/>
</dbReference>
<dbReference type="AlphaFoldDB" id="A0AAF0INX9"/>
<dbReference type="FunFam" id="3.90.640.10:FF:000005">
    <property type="entry name" value="Actin-related protein 2"/>
    <property type="match status" value="1"/>
</dbReference>
<evidence type="ECO:0000313" key="8">
    <source>
        <dbReference type="EMBL" id="WFC94201.1"/>
    </source>
</evidence>
<dbReference type="CDD" id="cd10220">
    <property type="entry name" value="ASKHA_NBD_Arp2"/>
    <property type="match status" value="1"/>
</dbReference>
<evidence type="ECO:0000256" key="2">
    <source>
        <dbReference type="ARBA" id="ARBA00010121"/>
    </source>
</evidence>
<keyword evidence="3" id="KW-0963">Cytoplasm</keyword>
<reference evidence="8" key="1">
    <citation type="submission" date="2023-03" db="EMBL/GenBank/DDBJ databases">
        <title>Mating type loci evolution in Malassezia.</title>
        <authorList>
            <person name="Coelho M.A."/>
        </authorList>
    </citation>
    <scope>NUCLEOTIDE SEQUENCE</scope>
    <source>
        <strain evidence="8">CBS 14135</strain>
    </source>
</reference>
<comment type="subcellular location">
    <subcellularLocation>
        <location evidence="1">Cytoplasm</location>
        <location evidence="1">Cytoskeleton</location>
    </subcellularLocation>
</comment>
<gene>
    <name evidence="8" type="primary">ARP2</name>
    <name evidence="8" type="ORF">MBRA1_000834</name>
</gene>
<dbReference type="SMART" id="SM00268">
    <property type="entry name" value="ACTIN"/>
    <property type="match status" value="1"/>
</dbReference>
<sequence>MDDSRPIVVDNGTGFVKVGYAGSNFPEHVFPSIVGRPILRTEERESISANGVEIKDLMVGDEAEAVRSYLQVSQPMEHGVVKDFEDMRHVWNYTFDEKLRINPQGHKVLLTEPPMNPKKNREEMCRIMFEEYGFDGVYVAIQAVLTLYAQGLQTGVVVDSGDGVTHIVPVYEGFAMPHLTRRLDIAGRDVTRYLIKLLLLRGYAFNRTADFETVRQIKEKLCYVSYDLNLDKKLADETTVLVESYTLPDGRVIKVGPERFEAPECLFQPHLAGLEQAGMAEMLFQTIQSAAVDVRSELYKHIVLSGGSSMYPGLPSRLEKEMKQLYLSRVLQGDGSRLNNFKIRIEDPPRRKHMVFLGGAVLADIMKNRDSFWISRQEWYEKGPAALDRLGRNA</sequence>
<evidence type="ECO:0000256" key="7">
    <source>
        <dbReference type="ARBA" id="ARBA00023212"/>
    </source>
</evidence>
<evidence type="ECO:0000256" key="6">
    <source>
        <dbReference type="ARBA" id="ARBA00023203"/>
    </source>
</evidence>
<evidence type="ECO:0000313" key="9">
    <source>
        <dbReference type="Proteomes" id="UP001216638"/>
    </source>
</evidence>
<dbReference type="EMBL" id="CP119951">
    <property type="protein sequence ID" value="WFC94201.1"/>
    <property type="molecule type" value="Genomic_DNA"/>
</dbReference>
<protein>
    <submittedName>
        <fullName evidence="8">Arp2/3 complex subunit, actin nucleation center</fullName>
    </submittedName>
</protein>
<dbReference type="GO" id="GO:0003779">
    <property type="term" value="F:actin binding"/>
    <property type="evidence" value="ECO:0007669"/>
    <property type="project" value="UniProtKB-KW"/>
</dbReference>
<keyword evidence="4" id="KW-0547">Nucleotide-binding</keyword>
<accession>A0AAF0INX9</accession>
<dbReference type="Proteomes" id="UP001216638">
    <property type="component" value="Chromosome 1"/>
</dbReference>
<keyword evidence="9" id="KW-1185">Reference proteome</keyword>
<dbReference type="SUPFAM" id="SSF53067">
    <property type="entry name" value="Actin-like ATPase domain"/>
    <property type="match status" value="2"/>
</dbReference>
<evidence type="ECO:0000256" key="4">
    <source>
        <dbReference type="ARBA" id="ARBA00022741"/>
    </source>
</evidence>
<dbReference type="GO" id="GO:0005856">
    <property type="term" value="C:cytoskeleton"/>
    <property type="evidence" value="ECO:0007669"/>
    <property type="project" value="UniProtKB-SubCell"/>
</dbReference>
<name>A0AAF0INX9_9BASI</name>
<organism evidence="8 9">
    <name type="scientific">Malassezia brasiliensis</name>
    <dbReference type="NCBI Taxonomy" id="1821822"/>
    <lineage>
        <taxon>Eukaryota</taxon>
        <taxon>Fungi</taxon>
        <taxon>Dikarya</taxon>
        <taxon>Basidiomycota</taxon>
        <taxon>Ustilaginomycotina</taxon>
        <taxon>Malasseziomycetes</taxon>
        <taxon>Malasseziales</taxon>
        <taxon>Malasseziaceae</taxon>
        <taxon>Malassezia</taxon>
    </lineage>
</organism>
<dbReference type="GO" id="GO:0034314">
    <property type="term" value="P:Arp2/3 complex-mediated actin nucleation"/>
    <property type="evidence" value="ECO:0007669"/>
    <property type="project" value="UniProtKB-ARBA"/>
</dbReference>
<keyword evidence="7" id="KW-0206">Cytoskeleton</keyword>
<dbReference type="InterPro" id="IPR043129">
    <property type="entry name" value="ATPase_NBD"/>
</dbReference>
<dbReference type="PROSITE" id="PS01132">
    <property type="entry name" value="ACTINS_ACT_LIKE"/>
    <property type="match status" value="1"/>
</dbReference>
<keyword evidence="6" id="KW-0009">Actin-binding</keyword>
<dbReference type="PRINTS" id="PR00190">
    <property type="entry name" value="ACTIN"/>
</dbReference>
<comment type="similarity">
    <text evidence="2">Belongs to the actin family. ARP2 subfamily.</text>
</comment>
<evidence type="ECO:0000256" key="5">
    <source>
        <dbReference type="ARBA" id="ARBA00022840"/>
    </source>
</evidence>
<dbReference type="FunFam" id="3.30.420.40:FF:000050">
    <property type="entry name" value="Actin, alpha skeletal muscle"/>
    <property type="match status" value="1"/>
</dbReference>
<evidence type="ECO:0000256" key="1">
    <source>
        <dbReference type="ARBA" id="ARBA00004245"/>
    </source>
</evidence>
<keyword evidence="5" id="KW-0067">ATP-binding</keyword>
<dbReference type="PANTHER" id="PTHR11937">
    <property type="entry name" value="ACTIN"/>
    <property type="match status" value="1"/>
</dbReference>